<dbReference type="PANTHER" id="PTHR11516">
    <property type="entry name" value="PYRUVATE DEHYDROGENASE E1 COMPONENT, ALPHA SUBUNIT BACTERIAL AND ORGANELLAR"/>
    <property type="match status" value="1"/>
</dbReference>
<dbReference type="Proteomes" id="UP000011704">
    <property type="component" value="Unassembled WGS sequence"/>
</dbReference>
<dbReference type="EMBL" id="CAQJ01000019">
    <property type="protein sequence ID" value="CCQ89784.1"/>
    <property type="molecule type" value="Genomic_DNA"/>
</dbReference>
<dbReference type="EC" id="1.2.4.1" evidence="5"/>
<dbReference type="PANTHER" id="PTHR11516:SF60">
    <property type="entry name" value="PYRUVATE DEHYDROGENASE E1 COMPONENT SUBUNIT ALPHA"/>
    <property type="match status" value="1"/>
</dbReference>
<comment type="cofactor">
    <cofactor evidence="1">
        <name>thiamine diphosphate</name>
        <dbReference type="ChEBI" id="CHEBI:58937"/>
    </cofactor>
</comment>
<dbReference type="SUPFAM" id="SSF52518">
    <property type="entry name" value="Thiamin diphosphate-binding fold (THDP-binding)"/>
    <property type="match status" value="1"/>
</dbReference>
<evidence type="ECO:0000256" key="3">
    <source>
        <dbReference type="ARBA" id="ARBA00023052"/>
    </source>
</evidence>
<keyword evidence="5" id="KW-0670">Pyruvate</keyword>
<evidence type="ECO:0000256" key="1">
    <source>
        <dbReference type="ARBA" id="ARBA00001964"/>
    </source>
</evidence>
<evidence type="ECO:0000256" key="2">
    <source>
        <dbReference type="ARBA" id="ARBA00023002"/>
    </source>
</evidence>
<dbReference type="OrthoDB" id="9769337at2"/>
<dbReference type="InterPro" id="IPR001017">
    <property type="entry name" value="DH_E1"/>
</dbReference>
<sequence length="341" mass="37734">MLRYKYSDFEFTPVPNGGPPPSAEFLLGLHRDMLRIRIIEEEIEKRYHEDQMKTPIHLVIGQEATSVGVCAALRQTDLVWSSHRTHGNYLAKGGDLKAMMSEFFCRQNGCAASRGGSMHLLDKSVGYAGSSAIVAGAVPIATGSAFSAQYLKKDQVNVVFFGDAATEEGALWEAVNFAVLKQLPIVYVCENNFYSVCSSLEVRQPHIRIDKKAEAFGIQSCRVDGTRVLDVHAVAQDAVERARNGGGPTFIESIAYRWRGHGGAGDDSASGYRDPKEVEHWQEFCPIENLARSLRESGLLDDARETNLRQEIVNEFMEALHHAETSPDPGPEDLMTHVYSD</sequence>
<dbReference type="InterPro" id="IPR029061">
    <property type="entry name" value="THDP-binding"/>
</dbReference>
<dbReference type="RefSeq" id="WP_005006562.1">
    <property type="nucleotide sequence ID" value="NZ_HG422173.1"/>
</dbReference>
<dbReference type="STRING" id="1266370.NITGR_170041"/>
<evidence type="ECO:0000313" key="5">
    <source>
        <dbReference type="EMBL" id="CCQ89784.1"/>
    </source>
</evidence>
<dbReference type="AlphaFoldDB" id="M1YH54"/>
<keyword evidence="2 5" id="KW-0560">Oxidoreductase</keyword>
<dbReference type="Pfam" id="PF00676">
    <property type="entry name" value="E1_dh"/>
    <property type="match status" value="1"/>
</dbReference>
<dbReference type="Gene3D" id="3.40.50.970">
    <property type="match status" value="1"/>
</dbReference>
<dbReference type="CDD" id="cd02000">
    <property type="entry name" value="TPP_E1_PDC_ADC_BCADC"/>
    <property type="match status" value="1"/>
</dbReference>
<organism evidence="5 6">
    <name type="scientific">Nitrospina gracilis (strain 3/211)</name>
    <dbReference type="NCBI Taxonomy" id="1266370"/>
    <lineage>
        <taxon>Bacteria</taxon>
        <taxon>Pseudomonadati</taxon>
        <taxon>Nitrospinota/Tectimicrobiota group</taxon>
        <taxon>Nitrospinota</taxon>
        <taxon>Nitrospinia</taxon>
        <taxon>Nitrospinales</taxon>
        <taxon>Nitrospinaceae</taxon>
        <taxon>Nitrospina</taxon>
    </lineage>
</organism>
<reference evidence="5 6" key="1">
    <citation type="journal article" date="2013" name="Front. Microbiol.">
        <title>The genome of Nitrospina gracilis illuminates the metabolism and evolution of the major marine nitrite oxidizer.</title>
        <authorList>
            <person name="Luecker S."/>
            <person name="Nowka B."/>
            <person name="Rattei T."/>
            <person name="Spieck E."/>
            <person name="and Daims H."/>
        </authorList>
    </citation>
    <scope>NUCLEOTIDE SEQUENCE [LARGE SCALE GENOMIC DNA]</scope>
    <source>
        <strain evidence="5 6">3/211</strain>
    </source>
</reference>
<evidence type="ECO:0000313" key="6">
    <source>
        <dbReference type="Proteomes" id="UP000011704"/>
    </source>
</evidence>
<comment type="caution">
    <text evidence="5">The sequence shown here is derived from an EMBL/GenBank/DDBJ whole genome shotgun (WGS) entry which is preliminary data.</text>
</comment>
<dbReference type="GO" id="GO:0004739">
    <property type="term" value="F:pyruvate dehydrogenase (acetyl-transferring) activity"/>
    <property type="evidence" value="ECO:0007669"/>
    <property type="project" value="UniProtKB-EC"/>
</dbReference>
<dbReference type="GO" id="GO:0006086">
    <property type="term" value="P:pyruvate decarboxylation to acetyl-CoA"/>
    <property type="evidence" value="ECO:0007669"/>
    <property type="project" value="TreeGrafter"/>
</dbReference>
<feature type="domain" description="Dehydrogenase E1 component" evidence="4">
    <location>
        <begin position="32"/>
        <end position="331"/>
    </location>
</feature>
<accession>M1YH54</accession>
<protein>
    <submittedName>
        <fullName evidence="5">Pyruvate dehydrogenase, E1 component, subunit alpha</fullName>
        <ecNumber evidence="5">1.2.4.1</ecNumber>
    </submittedName>
</protein>
<gene>
    <name evidence="5" type="primary">pdhA</name>
    <name evidence="5" type="ORF">NITGR_170041</name>
</gene>
<keyword evidence="6" id="KW-1185">Reference proteome</keyword>
<dbReference type="InParanoid" id="M1YH54"/>
<dbReference type="HOGENOM" id="CLU_029393_5_0_0"/>
<dbReference type="InterPro" id="IPR050642">
    <property type="entry name" value="PDH_E1_Alpha_Subunit"/>
</dbReference>
<name>M1YH54_NITG3</name>
<proteinExistence type="predicted"/>
<evidence type="ECO:0000259" key="4">
    <source>
        <dbReference type="Pfam" id="PF00676"/>
    </source>
</evidence>
<keyword evidence="3" id="KW-0786">Thiamine pyrophosphate</keyword>